<organism evidence="1 2">
    <name type="scientific">Streptococcus periodonticum</name>
    <dbReference type="NCBI Taxonomy" id="2490633"/>
    <lineage>
        <taxon>Bacteria</taxon>
        <taxon>Bacillati</taxon>
        <taxon>Bacillota</taxon>
        <taxon>Bacilli</taxon>
        <taxon>Lactobacillales</taxon>
        <taxon>Streptococcaceae</taxon>
        <taxon>Streptococcus</taxon>
    </lineage>
</organism>
<dbReference type="AlphaFoldDB" id="A0A3Q9F2E6"/>
<proteinExistence type="predicted"/>
<evidence type="ECO:0000313" key="1">
    <source>
        <dbReference type="EMBL" id="AZQ41074.1"/>
    </source>
</evidence>
<sequence length="99" mass="11598">MIAQSSTLGWQIKLAKQVSKLFAFQARKSTFDENFVFFICNFKQLDNCLSTLAGEGLRTKNFRFLVLPHSHYFLNQSFFKTLRGSFDTNFFECKRMCES</sequence>
<dbReference type="Proteomes" id="UP000272924">
    <property type="component" value="Chromosome"/>
</dbReference>
<dbReference type="EMBL" id="CP034543">
    <property type="protein sequence ID" value="AZQ41074.1"/>
    <property type="molecule type" value="Genomic_DNA"/>
</dbReference>
<accession>A0A3Q9F2E6</accession>
<name>A0A3Q9F2E6_9STRE</name>
<keyword evidence="2" id="KW-1185">Reference proteome</keyword>
<gene>
    <name evidence="1" type="ORF">EHW89_00610</name>
</gene>
<protein>
    <submittedName>
        <fullName evidence="1">Uncharacterized protein</fullName>
    </submittedName>
</protein>
<dbReference type="KEGG" id="spei:EHW89_00610"/>
<evidence type="ECO:0000313" key="2">
    <source>
        <dbReference type="Proteomes" id="UP000272924"/>
    </source>
</evidence>
<reference evidence="2" key="1">
    <citation type="submission" date="2018-12" db="EMBL/GenBank/DDBJ databases">
        <title>Genome sequencing of Streptococcus sp. KCOM 2412 (= ChDC F135).</title>
        <authorList>
            <person name="Kook J.-K."/>
            <person name="Park S.-N."/>
            <person name="Lim Y.K."/>
        </authorList>
    </citation>
    <scope>NUCLEOTIDE SEQUENCE [LARGE SCALE GENOMIC DNA]</scope>
    <source>
        <strain evidence="2">KCOM 2412</strain>
    </source>
</reference>